<dbReference type="AlphaFoldDB" id="A0A4Z0GPX1"/>
<name>A0A4Z0GPX1_9BACL</name>
<protein>
    <submittedName>
        <fullName evidence="3">Plasmid pRiA4b ORF-3 family protein</fullName>
    </submittedName>
</protein>
<dbReference type="Pfam" id="PF07929">
    <property type="entry name" value="PRiA4_ORF3"/>
    <property type="match status" value="1"/>
</dbReference>
<dbReference type="Pfam" id="PF22016">
    <property type="entry name" value="DUF6933"/>
    <property type="match status" value="1"/>
</dbReference>
<dbReference type="InterPro" id="IPR053864">
    <property type="entry name" value="DUF6933"/>
</dbReference>
<dbReference type="RefSeq" id="WP_135348406.1">
    <property type="nucleotide sequence ID" value="NZ_SRJD01000008.1"/>
</dbReference>
<comment type="caution">
    <text evidence="3">The sequence shown here is derived from an EMBL/GenBank/DDBJ whole genome shotgun (WGS) entry which is preliminary data.</text>
</comment>
<dbReference type="InterPro" id="IPR012912">
    <property type="entry name" value="Plasmid_pRiA4b_Orf3-like"/>
</dbReference>
<sequence>MLIQCTKKLLDQLKIKPEPVGTESSLFSWHANLITINRRKTIVLMNDSSRYTVVLHGLRANDFKHLNEHIINAIRRTLLDEWIKPELVERFLSGSPEIVYTKTKDRKLVARMNKACDTVWFRGEALNPDHLIQSAAGRRASALLVGDGSGSYAKPNELMYKELEAFAKEPIFSCRAVTFKATLDLENHKAWRRVIVPIEITFEQLHDVLQTVFDWKESHLHDFYILDGKRPVANVVCSDDAFDYPNEVPMFMETECKLSDYVPKYSRIKYTYDFGDNWEHEIEIEKLDEHYSKNYPVCLDGVGNAPPEDVGGPYGYDEFLSAISDPKHPEHEDMIQWGSMQGYRDFNIEGVNRQLKWVL</sequence>
<evidence type="ECO:0000259" key="2">
    <source>
        <dbReference type="Pfam" id="PF22016"/>
    </source>
</evidence>
<accession>A0A4Z0GPX1</accession>
<gene>
    <name evidence="3" type="ORF">E4665_08720</name>
</gene>
<evidence type="ECO:0000313" key="4">
    <source>
        <dbReference type="Proteomes" id="UP000298347"/>
    </source>
</evidence>
<feature type="domain" description="DUF6933" evidence="2">
    <location>
        <begin position="2"/>
        <end position="157"/>
    </location>
</feature>
<dbReference type="PANTHER" id="PTHR41878">
    <property type="entry name" value="LEXA REPRESSOR-RELATED"/>
    <property type="match status" value="1"/>
</dbReference>
<dbReference type="PANTHER" id="PTHR41878:SF1">
    <property type="entry name" value="TNPR PROTEIN"/>
    <property type="match status" value="1"/>
</dbReference>
<dbReference type="InterPro" id="IPR024047">
    <property type="entry name" value="MM3350-like_sf"/>
</dbReference>
<evidence type="ECO:0000313" key="3">
    <source>
        <dbReference type="EMBL" id="TGA98318.1"/>
    </source>
</evidence>
<reference evidence="3 4" key="1">
    <citation type="journal article" date="2015" name="Int. J. Syst. Evol. Microbiol.">
        <title>Sporolactobacillus shoreae sp. nov. and Sporolactobacillus spathodeae sp. nov., two spore-forming lactic acid bacteria isolated from tree barks in Thailand.</title>
        <authorList>
            <person name="Thamacharoensuk T."/>
            <person name="Kitahara M."/>
            <person name="Ohkuma M."/>
            <person name="Thongchul N."/>
            <person name="Tanasupawat S."/>
        </authorList>
    </citation>
    <scope>NUCLEOTIDE SEQUENCE [LARGE SCALE GENOMIC DNA]</scope>
    <source>
        <strain evidence="3 4">BK92</strain>
    </source>
</reference>
<dbReference type="EMBL" id="SRJD01000008">
    <property type="protein sequence ID" value="TGA98318.1"/>
    <property type="molecule type" value="Genomic_DNA"/>
</dbReference>
<proteinExistence type="predicted"/>
<keyword evidence="4" id="KW-1185">Reference proteome</keyword>
<feature type="domain" description="Plasmid pRiA4b Orf3-like" evidence="1">
    <location>
        <begin position="176"/>
        <end position="352"/>
    </location>
</feature>
<dbReference type="Proteomes" id="UP000298347">
    <property type="component" value="Unassembled WGS sequence"/>
</dbReference>
<evidence type="ECO:0000259" key="1">
    <source>
        <dbReference type="Pfam" id="PF07929"/>
    </source>
</evidence>
<dbReference type="SUPFAM" id="SSF159941">
    <property type="entry name" value="MM3350-like"/>
    <property type="match status" value="1"/>
</dbReference>
<dbReference type="Gene3D" id="3.10.290.30">
    <property type="entry name" value="MM3350-like"/>
    <property type="match status" value="1"/>
</dbReference>
<organism evidence="3 4">
    <name type="scientific">Sporolactobacillus shoreae</name>
    <dbReference type="NCBI Taxonomy" id="1465501"/>
    <lineage>
        <taxon>Bacteria</taxon>
        <taxon>Bacillati</taxon>
        <taxon>Bacillota</taxon>
        <taxon>Bacilli</taxon>
        <taxon>Bacillales</taxon>
        <taxon>Sporolactobacillaceae</taxon>
        <taxon>Sporolactobacillus</taxon>
    </lineage>
</organism>
<dbReference type="OrthoDB" id="9801392at2"/>